<proteinExistence type="inferred from homology"/>
<dbReference type="OrthoDB" id="9813569at2"/>
<dbReference type="CDD" id="cd01166">
    <property type="entry name" value="KdgK"/>
    <property type="match status" value="1"/>
</dbReference>
<evidence type="ECO:0000313" key="6">
    <source>
        <dbReference type="Proteomes" id="UP000199310"/>
    </source>
</evidence>
<accession>A0A1I0S909</accession>
<name>A0A1I0S909_9BACT</name>
<gene>
    <name evidence="5" type="ORF">SAMN04488122_4989</name>
</gene>
<dbReference type="SUPFAM" id="SSF53613">
    <property type="entry name" value="Ribokinase-like"/>
    <property type="match status" value="1"/>
</dbReference>
<dbReference type="GO" id="GO:0016301">
    <property type="term" value="F:kinase activity"/>
    <property type="evidence" value="ECO:0007669"/>
    <property type="project" value="UniProtKB-KW"/>
</dbReference>
<feature type="domain" description="Carbohydrate kinase PfkB" evidence="4">
    <location>
        <begin position="260"/>
        <end position="316"/>
    </location>
</feature>
<dbReference type="Pfam" id="PF00294">
    <property type="entry name" value="PfkB"/>
    <property type="match status" value="2"/>
</dbReference>
<organism evidence="5 6">
    <name type="scientific">Chitinophaga arvensicola</name>
    <dbReference type="NCBI Taxonomy" id="29529"/>
    <lineage>
        <taxon>Bacteria</taxon>
        <taxon>Pseudomonadati</taxon>
        <taxon>Bacteroidota</taxon>
        <taxon>Chitinophagia</taxon>
        <taxon>Chitinophagales</taxon>
        <taxon>Chitinophagaceae</taxon>
        <taxon>Chitinophaga</taxon>
    </lineage>
</organism>
<dbReference type="InterPro" id="IPR011611">
    <property type="entry name" value="PfkB_dom"/>
</dbReference>
<comment type="similarity">
    <text evidence="1">Belongs to the carbohydrate kinase PfkB family.</text>
</comment>
<dbReference type="InterPro" id="IPR029056">
    <property type="entry name" value="Ribokinase-like"/>
</dbReference>
<protein>
    <submittedName>
        <fullName evidence="5">2-dehydro-3-deoxygluconokinase</fullName>
    </submittedName>
</protein>
<dbReference type="PANTHER" id="PTHR43320:SF2">
    <property type="entry name" value="2-DEHYDRO-3-DEOXYGLUCONOKINASE_2-DEHYDRO-3-DEOXYGALACTONOKINASE"/>
    <property type="match status" value="1"/>
</dbReference>
<evidence type="ECO:0000256" key="1">
    <source>
        <dbReference type="ARBA" id="ARBA00010688"/>
    </source>
</evidence>
<dbReference type="InterPro" id="IPR052700">
    <property type="entry name" value="Carb_kinase_PfkB-like"/>
</dbReference>
<keyword evidence="3 5" id="KW-0418">Kinase</keyword>
<keyword evidence="2" id="KW-0808">Transferase</keyword>
<dbReference type="Proteomes" id="UP000199310">
    <property type="component" value="Unassembled WGS sequence"/>
</dbReference>
<dbReference type="EMBL" id="FOJG01000002">
    <property type="protein sequence ID" value="SEW52634.1"/>
    <property type="molecule type" value="Genomic_DNA"/>
</dbReference>
<keyword evidence="6" id="KW-1185">Reference proteome</keyword>
<dbReference type="Gene3D" id="3.40.1190.20">
    <property type="match status" value="1"/>
</dbReference>
<evidence type="ECO:0000256" key="3">
    <source>
        <dbReference type="ARBA" id="ARBA00022777"/>
    </source>
</evidence>
<feature type="domain" description="Carbohydrate kinase PfkB" evidence="4">
    <location>
        <begin position="21"/>
        <end position="182"/>
    </location>
</feature>
<dbReference type="PANTHER" id="PTHR43320">
    <property type="entry name" value="SUGAR KINASE"/>
    <property type="match status" value="1"/>
</dbReference>
<evidence type="ECO:0000313" key="5">
    <source>
        <dbReference type="EMBL" id="SEW52634.1"/>
    </source>
</evidence>
<dbReference type="STRING" id="29529.SAMN04488122_4989"/>
<sequence length="345" mass="37829">MHKPDGNKGLSVTAFGELLLRLHSNGGKRFQQTDGFTSWYAGAEANVCVLLARLGVPTQYITRVPAHDLATAGVQQLKSHGVATQHILYGGDKLGLYFTEPGNNIRPTRVIYDREGTSYAALQRGQIPWADVFSQSSHFHWSGVAAAVSESAADVCREALEAALTAGVTISSDFNYRSKLWKYGAHPAAVMPGLLQHSEITVADLDAAKVYFDIDTDESLPLEQRFEQCYTALQLHMPRLKTLGMSFRRVKDQQLWYTGALAHEGKFFYASGFAITDITDQIGTGDAFTAGMLYGLIQAFTPQQTIDFATACGAIKQSIPGDWAIVSREEIEELMKNGLSGRIIR</sequence>
<evidence type="ECO:0000256" key="2">
    <source>
        <dbReference type="ARBA" id="ARBA00022679"/>
    </source>
</evidence>
<evidence type="ECO:0000259" key="4">
    <source>
        <dbReference type="Pfam" id="PF00294"/>
    </source>
</evidence>
<reference evidence="6" key="1">
    <citation type="submission" date="2016-10" db="EMBL/GenBank/DDBJ databases">
        <authorList>
            <person name="Varghese N."/>
            <person name="Submissions S."/>
        </authorList>
    </citation>
    <scope>NUCLEOTIDE SEQUENCE [LARGE SCALE GENOMIC DNA]</scope>
    <source>
        <strain evidence="6">DSM 3695</strain>
    </source>
</reference>
<dbReference type="AlphaFoldDB" id="A0A1I0S909"/>